<dbReference type="PANTHER" id="PTHR32343">
    <property type="entry name" value="SERINE/ARGININE-RICH SPLICING FACTOR"/>
    <property type="match status" value="1"/>
</dbReference>
<dbReference type="Gene3D" id="3.30.70.330">
    <property type="match status" value="1"/>
</dbReference>
<dbReference type="EMBL" id="QJNU01000004">
    <property type="protein sequence ID" value="RYP11251.1"/>
    <property type="molecule type" value="Genomic_DNA"/>
</dbReference>
<proteinExistence type="predicted"/>
<sequence>MSANTVYVKGISAQTDDKEIKDFFSFCGKITDIQVTTSGENTKEASVTFEKPTAAKTAQLLNNTQLGGAQITVAPTDGGGADDEHHQPTGGNGDRDTDEIAQEEKPRSRILAEYLAHGYVVGDAALQQAIELDTKHGVTERFRKTLTNLDQKYHATDRARATDQSYGVSARVGSLFGGLNSYFEKATSSPTGKKLVQFYADSQRQVQDIHAEARRLADLKKGEHGGSAYKASGLERVFGKAKEQAESTKDQAASATESAKGQAASATESAKGQAASATESAKGQAASAKDQAGSTAQQATPTTTSDTPSYAETAKPGTTESTPLGSTAAIPAKEPGSEKS</sequence>
<dbReference type="SMART" id="SM00360">
    <property type="entry name" value="RRM"/>
    <property type="match status" value="1"/>
</dbReference>
<dbReference type="PANTHER" id="PTHR32343:SF10">
    <property type="entry name" value="RNA-BINDING REGION RNP-1 DOMAIN-CONTAINING PROTEIN"/>
    <property type="match status" value="1"/>
</dbReference>
<feature type="domain" description="RRM" evidence="3">
    <location>
        <begin position="4"/>
        <end position="78"/>
    </location>
</feature>
<keyword evidence="1" id="KW-0694">RNA-binding</keyword>
<comment type="caution">
    <text evidence="4">The sequence shown here is derived from an EMBL/GenBank/DDBJ whole genome shotgun (WGS) entry which is preliminary data.</text>
</comment>
<dbReference type="SUPFAM" id="SSF54928">
    <property type="entry name" value="RNA-binding domain, RBD"/>
    <property type="match status" value="1"/>
</dbReference>
<name>A0A4Q4TUT2_9PEZI</name>
<protein>
    <recommendedName>
        <fullName evidence="3">RRM domain-containing protein</fullName>
    </recommendedName>
</protein>
<feature type="compositionally biased region" description="Polar residues" evidence="2">
    <location>
        <begin position="250"/>
        <end position="281"/>
    </location>
</feature>
<dbReference type="STRING" id="155417.A0A4Q4TUT2"/>
<keyword evidence="5" id="KW-1185">Reference proteome</keyword>
<evidence type="ECO:0000256" key="1">
    <source>
        <dbReference type="PROSITE-ProRule" id="PRU00176"/>
    </source>
</evidence>
<feature type="compositionally biased region" description="Low complexity" evidence="2">
    <location>
        <begin position="291"/>
        <end position="309"/>
    </location>
</feature>
<dbReference type="OrthoDB" id="7763451at2759"/>
<evidence type="ECO:0000259" key="3">
    <source>
        <dbReference type="PROSITE" id="PS50102"/>
    </source>
</evidence>
<feature type="region of interest" description="Disordered" evidence="2">
    <location>
        <begin position="240"/>
        <end position="340"/>
    </location>
</feature>
<evidence type="ECO:0000313" key="4">
    <source>
        <dbReference type="EMBL" id="RYP11251.1"/>
    </source>
</evidence>
<dbReference type="PROSITE" id="PS50102">
    <property type="entry name" value="RRM"/>
    <property type="match status" value="1"/>
</dbReference>
<feature type="region of interest" description="Disordered" evidence="2">
    <location>
        <begin position="72"/>
        <end position="105"/>
    </location>
</feature>
<gene>
    <name evidence="4" type="ORF">DL764_000207</name>
</gene>
<dbReference type="InterPro" id="IPR035979">
    <property type="entry name" value="RBD_domain_sf"/>
</dbReference>
<organism evidence="4 5">
    <name type="scientific">Monosporascus ibericus</name>
    <dbReference type="NCBI Taxonomy" id="155417"/>
    <lineage>
        <taxon>Eukaryota</taxon>
        <taxon>Fungi</taxon>
        <taxon>Dikarya</taxon>
        <taxon>Ascomycota</taxon>
        <taxon>Pezizomycotina</taxon>
        <taxon>Sordariomycetes</taxon>
        <taxon>Xylariomycetidae</taxon>
        <taxon>Xylariales</taxon>
        <taxon>Xylariales incertae sedis</taxon>
        <taxon>Monosporascus</taxon>
    </lineage>
</organism>
<dbReference type="InterPro" id="IPR000504">
    <property type="entry name" value="RRM_dom"/>
</dbReference>
<accession>A0A4Q4TUT2</accession>
<dbReference type="InterPro" id="IPR012677">
    <property type="entry name" value="Nucleotide-bd_a/b_plait_sf"/>
</dbReference>
<dbReference type="AlphaFoldDB" id="A0A4Q4TUT2"/>
<reference evidence="4 5" key="1">
    <citation type="submission" date="2018-06" db="EMBL/GenBank/DDBJ databases">
        <title>Complete Genomes of Monosporascus.</title>
        <authorList>
            <person name="Robinson A.J."/>
            <person name="Natvig D.O."/>
        </authorList>
    </citation>
    <scope>NUCLEOTIDE SEQUENCE [LARGE SCALE GENOMIC DNA]</scope>
    <source>
        <strain evidence="4 5">CBS 110550</strain>
    </source>
</reference>
<evidence type="ECO:0000313" key="5">
    <source>
        <dbReference type="Proteomes" id="UP000293360"/>
    </source>
</evidence>
<feature type="compositionally biased region" description="Basic and acidic residues" evidence="2">
    <location>
        <begin position="240"/>
        <end position="249"/>
    </location>
</feature>
<dbReference type="Pfam" id="PF00076">
    <property type="entry name" value="RRM_1"/>
    <property type="match status" value="1"/>
</dbReference>
<dbReference type="GO" id="GO:0003723">
    <property type="term" value="F:RNA binding"/>
    <property type="evidence" value="ECO:0007669"/>
    <property type="project" value="UniProtKB-UniRule"/>
</dbReference>
<feature type="compositionally biased region" description="Polar residues" evidence="2">
    <location>
        <begin position="316"/>
        <end position="325"/>
    </location>
</feature>
<evidence type="ECO:0000256" key="2">
    <source>
        <dbReference type="SAM" id="MobiDB-lite"/>
    </source>
</evidence>
<dbReference type="Proteomes" id="UP000293360">
    <property type="component" value="Unassembled WGS sequence"/>
</dbReference>